<evidence type="ECO:0000256" key="1">
    <source>
        <dbReference type="PROSITE-ProRule" id="PRU00409"/>
    </source>
</evidence>
<dbReference type="Gene3D" id="3.30.470.20">
    <property type="entry name" value="ATP-grasp fold, B domain"/>
    <property type="match status" value="1"/>
</dbReference>
<dbReference type="PROSITE" id="PS50975">
    <property type="entry name" value="ATP_GRASP"/>
    <property type="match status" value="1"/>
</dbReference>
<keyword evidence="1" id="KW-0067">ATP-binding</keyword>
<reference evidence="5" key="1">
    <citation type="submission" date="2016-01" db="EMBL/GenBank/DDBJ databases">
        <authorList>
            <person name="Mitreva M."/>
            <person name="Pepin K.H."/>
            <person name="Mihindukulasuriya K.A."/>
            <person name="Fulton R."/>
            <person name="Fronick C."/>
            <person name="O'Laughlin M."/>
            <person name="Miner T."/>
            <person name="Herter B."/>
            <person name="Rosa B.A."/>
            <person name="Cordes M."/>
            <person name="Tomlinson C."/>
            <person name="Wollam A."/>
            <person name="Palsikar V.B."/>
            <person name="Mardis E.R."/>
            <person name="Wilson R.K."/>
        </authorList>
    </citation>
    <scope>NUCLEOTIDE SEQUENCE [LARGE SCALE GENOMIC DNA]</scope>
    <source>
        <strain evidence="5">DNF00019</strain>
    </source>
</reference>
<dbReference type="OrthoDB" id="5420347at2"/>
<dbReference type="Proteomes" id="UP000070675">
    <property type="component" value="Unassembled WGS sequence"/>
</dbReference>
<dbReference type="GO" id="GO:0046872">
    <property type="term" value="F:metal ion binding"/>
    <property type="evidence" value="ECO:0007669"/>
    <property type="project" value="InterPro"/>
</dbReference>
<dbReference type="SUPFAM" id="SSF56059">
    <property type="entry name" value="Glutathione synthetase ATP-binding domain-like"/>
    <property type="match status" value="1"/>
</dbReference>
<keyword evidence="1" id="KW-0547">Nucleotide-binding</keyword>
<organism evidence="4 5">
    <name type="scientific">Atopobium deltae</name>
    <dbReference type="NCBI Taxonomy" id="1393034"/>
    <lineage>
        <taxon>Bacteria</taxon>
        <taxon>Bacillati</taxon>
        <taxon>Actinomycetota</taxon>
        <taxon>Coriobacteriia</taxon>
        <taxon>Coriobacteriales</taxon>
        <taxon>Atopobiaceae</taxon>
        <taxon>Atopobium</taxon>
    </lineage>
</organism>
<evidence type="ECO:0000259" key="3">
    <source>
        <dbReference type="PROSITE" id="PS50975"/>
    </source>
</evidence>
<proteinExistence type="predicted"/>
<comment type="caution">
    <text evidence="4">The sequence shown here is derived from an EMBL/GenBank/DDBJ whole genome shotgun (WGS) entry which is preliminary data.</text>
</comment>
<dbReference type="InterPro" id="IPR011761">
    <property type="entry name" value="ATP-grasp"/>
</dbReference>
<protein>
    <recommendedName>
        <fullName evidence="3">ATP-grasp domain-containing protein</fullName>
    </recommendedName>
</protein>
<evidence type="ECO:0000313" key="4">
    <source>
        <dbReference type="EMBL" id="KXB35623.1"/>
    </source>
</evidence>
<sequence length="451" mass="50119">MSQDAHKEQRVDILPIVIGGDIGAYALARQFHEAFDVLPCVLNTDFIAAITHSRILTTHALPELSAEVILEAVCELASEASQKHVVLIGNTDHVIQLLETIHTQLPQKVVCVLPSQEAFKSVCDKARFSGLCRAHGLATPQTERIKLAGTKPIASTELPFPVVAKPAESAQYSSWMKLGLKKVYYFTEQAQLDELWHKLRDVGFEGDFLVQQLIAGDDTYMDSITIYMGADGHARMLGAAQVLLEDHAPTMLGNPVAMVLRQKPELWNKAEEMLASIGWHGFANFDIKRDPQTGVEYFLDCNPRIGRNSYYNVAGGVNPMRIMVEEALGLGEGEKGVEKRGAGDKDSAGEKSDEVAKKTSTYAKSTSKKSVHIADQEALYTLVPLQLLRRYIRDPQLLSEVNGLIAQKKVANPQHYKADRGSKRMMNVFLTEYNQLRKFAKYYPKPTDSSF</sequence>
<gene>
    <name evidence="4" type="ORF">HMPREF3192_00028</name>
</gene>
<dbReference type="GO" id="GO:0005524">
    <property type="term" value="F:ATP binding"/>
    <property type="evidence" value="ECO:0007669"/>
    <property type="project" value="UniProtKB-UniRule"/>
</dbReference>
<feature type="region of interest" description="Disordered" evidence="2">
    <location>
        <begin position="333"/>
        <end position="357"/>
    </location>
</feature>
<accession>A0A133XXI1</accession>
<dbReference type="STRING" id="1393034.HMPREF3192_00028"/>
<feature type="domain" description="ATP-grasp" evidence="3">
    <location>
        <begin position="129"/>
        <end position="328"/>
    </location>
</feature>
<dbReference type="RefSeq" id="WP_066304304.1">
    <property type="nucleotide sequence ID" value="NZ_KQ959483.1"/>
</dbReference>
<evidence type="ECO:0000313" key="5">
    <source>
        <dbReference type="Proteomes" id="UP000070675"/>
    </source>
</evidence>
<dbReference type="EMBL" id="LSCR01000001">
    <property type="protein sequence ID" value="KXB35623.1"/>
    <property type="molecule type" value="Genomic_DNA"/>
</dbReference>
<dbReference type="AlphaFoldDB" id="A0A133XXI1"/>
<dbReference type="PATRIC" id="fig|1393034.3.peg.25"/>
<keyword evidence="5" id="KW-1185">Reference proteome</keyword>
<evidence type="ECO:0000256" key="2">
    <source>
        <dbReference type="SAM" id="MobiDB-lite"/>
    </source>
</evidence>
<name>A0A133XXI1_9ACTN</name>